<gene>
    <name evidence="2" type="ORF">BcabD6B2_26360</name>
</gene>
<feature type="compositionally biased region" description="Basic residues" evidence="1">
    <location>
        <begin position="193"/>
        <end position="202"/>
    </location>
</feature>
<evidence type="ECO:0000313" key="2">
    <source>
        <dbReference type="EMBL" id="GIX63201.1"/>
    </source>
</evidence>
<dbReference type="RefSeq" id="XP_067715270.1">
    <property type="nucleotide sequence ID" value="XM_067859169.1"/>
</dbReference>
<feature type="region of interest" description="Disordered" evidence="1">
    <location>
        <begin position="26"/>
        <end position="48"/>
    </location>
</feature>
<organism evidence="2 3">
    <name type="scientific">Babesia caballi</name>
    <dbReference type="NCBI Taxonomy" id="5871"/>
    <lineage>
        <taxon>Eukaryota</taxon>
        <taxon>Sar</taxon>
        <taxon>Alveolata</taxon>
        <taxon>Apicomplexa</taxon>
        <taxon>Aconoidasida</taxon>
        <taxon>Piroplasmida</taxon>
        <taxon>Babesiidae</taxon>
        <taxon>Babesia</taxon>
    </lineage>
</organism>
<evidence type="ECO:0008006" key="4">
    <source>
        <dbReference type="Google" id="ProtNLM"/>
    </source>
</evidence>
<feature type="compositionally biased region" description="Basic residues" evidence="1">
    <location>
        <begin position="240"/>
        <end position="253"/>
    </location>
</feature>
<reference evidence="2 3" key="1">
    <citation type="submission" date="2021-06" db="EMBL/GenBank/DDBJ databases">
        <title>Genome sequence of Babesia caballi.</title>
        <authorList>
            <person name="Yamagishi J."/>
            <person name="Kidaka T."/>
            <person name="Ochi A."/>
        </authorList>
    </citation>
    <scope>NUCLEOTIDE SEQUENCE [LARGE SCALE GENOMIC DNA]</scope>
    <source>
        <strain evidence="2">USDA-D6B2</strain>
    </source>
</reference>
<accession>A0AAV4LTN9</accession>
<feature type="compositionally biased region" description="Polar residues" evidence="1">
    <location>
        <begin position="38"/>
        <end position="47"/>
    </location>
</feature>
<keyword evidence="3" id="KW-1185">Reference proteome</keyword>
<feature type="compositionally biased region" description="Basic and acidic residues" evidence="1">
    <location>
        <begin position="203"/>
        <end position="221"/>
    </location>
</feature>
<dbReference type="EMBL" id="BPLF01000002">
    <property type="protein sequence ID" value="GIX63201.1"/>
    <property type="molecule type" value="Genomic_DNA"/>
</dbReference>
<feature type="compositionally biased region" description="Basic and acidic residues" evidence="1">
    <location>
        <begin position="167"/>
        <end position="177"/>
    </location>
</feature>
<feature type="region of interest" description="Disordered" evidence="1">
    <location>
        <begin position="102"/>
        <end position="221"/>
    </location>
</feature>
<protein>
    <recommendedName>
        <fullName evidence="4">Rad60/SUMO-like domain-containing protein</fullName>
    </recommendedName>
</protein>
<proteinExistence type="predicted"/>
<dbReference type="Proteomes" id="UP001497744">
    <property type="component" value="Unassembled WGS sequence"/>
</dbReference>
<evidence type="ECO:0000313" key="3">
    <source>
        <dbReference type="Proteomes" id="UP001497744"/>
    </source>
</evidence>
<feature type="region of interest" description="Disordered" evidence="1">
    <location>
        <begin position="239"/>
        <end position="308"/>
    </location>
</feature>
<dbReference type="AlphaFoldDB" id="A0AAV4LTN9"/>
<feature type="compositionally biased region" description="Basic and acidic residues" evidence="1">
    <location>
        <begin position="283"/>
        <end position="308"/>
    </location>
</feature>
<sequence>MSNPDDPLYEDIFSEDIKDHSLFMIHSSDEDDSESCEQINLTPPQSKSLERGQYLFNDVLSDKVNRQARLDDELYDQKLKTDNIFSEIHRFFEQSVASLAAAGTEPRPAGENIDDGRTQKPSLPGSKSPAEDGNVNASVRLKHRKVGAEAPIQSEKRKRKKSNRYGFNDDAKAYKDGSDEDYQPEGRVPSEKARRRSRKKPKQSRETIAKDGAESLIDSEKPMELVGQEIIVNDEEKQVAKVKKQTKRMRNSVRKSDPNAGKGDDPVSTRKQPSKRRGAGNAENKKRGSNVERPQKTSNQHKADDSAVAKADGIRDICLKFVILDENRSVIKDSRLDNVYVRQDETIGNLAAKFGKLFNLDENKYKDIAIYIDGDPQPHDTTIGSDELGIEDGMQVDVRFPPKPIVETQNVFVKPSEEVEHAASGHKVEMDHVEMNTVEHIQLFPEPGPIFFEVIEID</sequence>
<feature type="compositionally biased region" description="Basic and acidic residues" evidence="1">
    <location>
        <begin position="254"/>
        <end position="268"/>
    </location>
</feature>
<comment type="caution">
    <text evidence="2">The sequence shown here is derived from an EMBL/GenBank/DDBJ whole genome shotgun (WGS) entry which is preliminary data.</text>
</comment>
<dbReference type="GeneID" id="94194682"/>
<evidence type="ECO:0000256" key="1">
    <source>
        <dbReference type="SAM" id="MobiDB-lite"/>
    </source>
</evidence>
<name>A0AAV4LTN9_BABCB</name>